<feature type="transmembrane region" description="Helical" evidence="7">
    <location>
        <begin position="282"/>
        <end position="301"/>
    </location>
</feature>
<comment type="subcellular location">
    <subcellularLocation>
        <location evidence="1">Endomembrane system</location>
        <topology evidence="1">Multi-pass membrane protein</topology>
    </subcellularLocation>
</comment>
<dbReference type="InterPro" id="IPR011701">
    <property type="entry name" value="MFS"/>
</dbReference>
<dbReference type="RefSeq" id="XP_002340787.1">
    <property type="nucleotide sequence ID" value="XM_002340746.1"/>
</dbReference>
<feature type="transmembrane region" description="Helical" evidence="7">
    <location>
        <begin position="185"/>
        <end position="208"/>
    </location>
</feature>
<dbReference type="OrthoDB" id="70387at2759"/>
<dbReference type="GeneID" id="8108615"/>
<dbReference type="PhylomeDB" id="B8LYP2"/>
<dbReference type="PANTHER" id="PTHR23501">
    <property type="entry name" value="MAJOR FACILITATOR SUPERFAMILY"/>
    <property type="match status" value="1"/>
</dbReference>
<evidence type="ECO:0000256" key="1">
    <source>
        <dbReference type="ARBA" id="ARBA00004127"/>
    </source>
</evidence>
<dbReference type="InterPro" id="IPR003382">
    <property type="entry name" value="Flavoprotein"/>
</dbReference>
<organism evidence="9 10">
    <name type="scientific">Talaromyces stipitatus (strain ATCC 10500 / CBS 375.48 / QM 6759 / NRRL 1006)</name>
    <name type="common">Penicillium stipitatum</name>
    <dbReference type="NCBI Taxonomy" id="441959"/>
    <lineage>
        <taxon>Eukaryota</taxon>
        <taxon>Fungi</taxon>
        <taxon>Dikarya</taxon>
        <taxon>Ascomycota</taxon>
        <taxon>Pezizomycotina</taxon>
        <taxon>Eurotiomycetes</taxon>
        <taxon>Eurotiomycetidae</taxon>
        <taxon>Eurotiales</taxon>
        <taxon>Trichocomaceae</taxon>
        <taxon>Talaromyces</taxon>
        <taxon>Talaromyces sect. Talaromyces</taxon>
    </lineage>
</organism>
<dbReference type="Gene3D" id="1.20.1250.20">
    <property type="entry name" value="MFS general substrate transporter like domains"/>
    <property type="match status" value="1"/>
</dbReference>
<feature type="domain" description="Major facilitator superfamily (MFS) profile" evidence="8">
    <location>
        <begin position="63"/>
        <end position="548"/>
    </location>
</feature>
<keyword evidence="3 7" id="KW-0812">Transmembrane</keyword>
<feature type="transmembrane region" description="Helical" evidence="7">
    <location>
        <begin position="97"/>
        <end position="115"/>
    </location>
</feature>
<dbReference type="Proteomes" id="UP000001745">
    <property type="component" value="Unassembled WGS sequence"/>
</dbReference>
<accession>B8LYP2</accession>
<proteinExistence type="predicted"/>
<dbReference type="CDD" id="cd17502">
    <property type="entry name" value="MFS_Azr1_MDR_like"/>
    <property type="match status" value="1"/>
</dbReference>
<sequence length="1193" mass="131669">MSADEDSEFTGQTRDGLTRLPPVATEETPLLQNEYPADQQLQREDTDGTPIAKEPTTLELILVLGSIWVGVFLAALDATVVATLSGPISSSFNSLSLLSWIAISYLISNAAFQPLSGRLTDIFSRRAGLVFSNIFFGIGNLICGLATEQWMIVTGRVVAGIGGGGLTAISTFVTSDLVPLRRRGVWQGIGNICYGTGMGLGGIFGGVVNDSLGWRWAFLIQVPFVVLSTVLICFTVKVPVKETDRSRIKRVDFLGAFTLIVFLVLLLLGLNAGGNQVPWNHPLVLTSLPLSVVFLAIFIYIEDKIASEPVIPVRLLLNRTVGFACLTNWFSTMAVFGLLYYVPIYFQVQGYSVTAAGVRLVPEAVGTALGSLGSGMIMRVTGRYMLLNYVVMALLVICAGLFCTFELNSPSWLPILGLFGLGLGYGAMLTITLVALISAVDHHYHSVVTSASYAFRSTGSTIGITIASAAFQNVLKKGLWARFGDREDAGELIPRLRDSLDEIWKVPADWRQGVLDAYMESLRAIFITLLGVTVLAALSTTWLVDERLKMKDTMSLTNNSGYSGMAISLKAEDVAGPKESKGLETSHLQIHEITGDINRKDGSSTIETSTRRPLERTQRRKRVLLSTESAFASNFLSPLIRSPDIELRLITDEESSAISTGATKVPHYMDSVDSHTFDNRTGSRRWLRAKAAELCEWADLLVVAPIDAGTLGSMLYGLTHTLTLSLLRGWDMNKPVFLVPGMTISEWTNPLTERQLQELHYNWPWIVRIPPLLWSHSGPEELSQLPWDGSRVFEDSLIKTLDLSNVLAGRDASQLEREPLEENLETTKQSSMAIAKLAQQAAKHREESQSGRPKSLPLELWLNVFVDHLGDWEIAKAVGIPTNLPVPREWQPHILKMSTPPSLEYTILRGSFTAITSKIKELTPYTPLSNLACHLIFKFSRTDILTYLLEQHPSLYNTTTRFNNLPYLASAIYGNPTILTWWRDSPVSSTQEHGPDAMDGASRSGHINVLDWWLSSGLPLRYSERALESASAEGRINVLEWWKNASLTAPSSRPVPLKVGKSVLLAAQSGKTQSLAWWDASGIPYTHSESVARIASTHGHIHVLELWYRLKGAKMIFDNQVLVGATRSGHDNVLEWWRKSGLRVEFKTCDIEEALEDADPTTEAAQRVRQWWARNGLNLGVGTSEWMKVKVLT</sequence>
<protein>
    <recommendedName>
        <fullName evidence="8">Major facilitator superfamily (MFS) profile domain-containing protein</fullName>
    </recommendedName>
</protein>
<evidence type="ECO:0000256" key="3">
    <source>
        <dbReference type="ARBA" id="ARBA00022692"/>
    </source>
</evidence>
<feature type="transmembrane region" description="Helical" evidence="7">
    <location>
        <begin position="214"/>
        <end position="239"/>
    </location>
</feature>
<dbReference type="Pfam" id="PF02441">
    <property type="entry name" value="Flavoprotein"/>
    <property type="match status" value="1"/>
</dbReference>
<dbReference type="SUPFAM" id="SSF103473">
    <property type="entry name" value="MFS general substrate transporter"/>
    <property type="match status" value="1"/>
</dbReference>
<gene>
    <name evidence="9" type="ORF">TSTA_068260</name>
</gene>
<dbReference type="SUPFAM" id="SSF140860">
    <property type="entry name" value="Pseudo ankyrin repeat-like"/>
    <property type="match status" value="1"/>
</dbReference>
<dbReference type="Gene3D" id="3.40.50.1950">
    <property type="entry name" value="Flavin prenyltransferase-like"/>
    <property type="match status" value="1"/>
</dbReference>
<dbReference type="Gene3D" id="1.25.40.20">
    <property type="entry name" value="Ankyrin repeat-containing domain"/>
    <property type="match status" value="1"/>
</dbReference>
<feature type="region of interest" description="Disordered" evidence="6">
    <location>
        <begin position="1"/>
        <end position="51"/>
    </location>
</feature>
<keyword evidence="4 7" id="KW-1133">Transmembrane helix</keyword>
<keyword evidence="2" id="KW-0813">Transport</keyword>
<dbReference type="InterPro" id="IPR020846">
    <property type="entry name" value="MFS_dom"/>
</dbReference>
<dbReference type="HOGENOM" id="CLU_271602_0_0_1"/>
<feature type="transmembrane region" description="Helical" evidence="7">
    <location>
        <begin position="321"/>
        <end position="342"/>
    </location>
</feature>
<keyword evidence="10" id="KW-1185">Reference proteome</keyword>
<dbReference type="GO" id="GO:0012505">
    <property type="term" value="C:endomembrane system"/>
    <property type="evidence" value="ECO:0007669"/>
    <property type="project" value="UniProtKB-SubCell"/>
</dbReference>
<feature type="transmembrane region" description="Helical" evidence="7">
    <location>
        <begin position="60"/>
        <end position="85"/>
    </location>
</feature>
<reference evidence="10" key="1">
    <citation type="journal article" date="2015" name="Genome Announc.">
        <title>Genome sequence of the AIDS-associated pathogen Penicillium marneffei (ATCC18224) and its near taxonomic relative Talaromyces stipitatus (ATCC10500).</title>
        <authorList>
            <person name="Nierman W.C."/>
            <person name="Fedorova-Abrams N.D."/>
            <person name="Andrianopoulos A."/>
        </authorList>
    </citation>
    <scope>NUCLEOTIDE SEQUENCE [LARGE SCALE GENOMIC DNA]</scope>
    <source>
        <strain evidence="10">ATCC 10500 / CBS 375.48 / QM 6759 / NRRL 1006</strain>
    </source>
</reference>
<dbReference type="PANTHER" id="PTHR23501:SF191">
    <property type="entry name" value="VACUOLAR BASIC AMINO ACID TRANSPORTER 4"/>
    <property type="match status" value="1"/>
</dbReference>
<evidence type="ECO:0000256" key="2">
    <source>
        <dbReference type="ARBA" id="ARBA00022448"/>
    </source>
</evidence>
<dbReference type="InterPro" id="IPR036770">
    <property type="entry name" value="Ankyrin_rpt-contain_sf"/>
</dbReference>
<dbReference type="GO" id="GO:0000329">
    <property type="term" value="C:fungal-type vacuole membrane"/>
    <property type="evidence" value="ECO:0007669"/>
    <property type="project" value="TreeGrafter"/>
</dbReference>
<feature type="transmembrane region" description="Helical" evidence="7">
    <location>
        <begin position="251"/>
        <end position="270"/>
    </location>
</feature>
<dbReference type="Pfam" id="PF07690">
    <property type="entry name" value="MFS_1"/>
    <property type="match status" value="1"/>
</dbReference>
<dbReference type="eggNOG" id="KOG0672">
    <property type="taxonomic scope" value="Eukaryota"/>
</dbReference>
<feature type="transmembrane region" description="Helical" evidence="7">
    <location>
        <begin position="386"/>
        <end position="405"/>
    </location>
</feature>
<evidence type="ECO:0000256" key="6">
    <source>
        <dbReference type="SAM" id="MobiDB-lite"/>
    </source>
</evidence>
<dbReference type="GO" id="GO:0003824">
    <property type="term" value="F:catalytic activity"/>
    <property type="evidence" value="ECO:0007669"/>
    <property type="project" value="InterPro"/>
</dbReference>
<dbReference type="SUPFAM" id="SSF52507">
    <property type="entry name" value="Homo-oligomeric flavin-containing Cys decarboxylases, HFCD"/>
    <property type="match status" value="1"/>
</dbReference>
<keyword evidence="5 7" id="KW-0472">Membrane</keyword>
<dbReference type="eggNOG" id="KOG0254">
    <property type="taxonomic scope" value="Eukaryota"/>
</dbReference>
<evidence type="ECO:0000313" key="9">
    <source>
        <dbReference type="EMBL" id="EED23400.1"/>
    </source>
</evidence>
<feature type="transmembrane region" description="Helical" evidence="7">
    <location>
        <begin position="412"/>
        <end position="437"/>
    </location>
</feature>
<dbReference type="InterPro" id="IPR036259">
    <property type="entry name" value="MFS_trans_sf"/>
</dbReference>
<evidence type="ECO:0000256" key="5">
    <source>
        <dbReference type="ARBA" id="ARBA00023136"/>
    </source>
</evidence>
<evidence type="ECO:0000256" key="7">
    <source>
        <dbReference type="SAM" id="Phobius"/>
    </source>
</evidence>
<evidence type="ECO:0000256" key="4">
    <source>
        <dbReference type="ARBA" id="ARBA00022989"/>
    </source>
</evidence>
<dbReference type="EMBL" id="EQ962652">
    <property type="protein sequence ID" value="EED23400.1"/>
    <property type="molecule type" value="Genomic_DNA"/>
</dbReference>
<feature type="transmembrane region" description="Helical" evidence="7">
    <location>
        <begin position="127"/>
        <end position="147"/>
    </location>
</feature>
<dbReference type="AlphaFoldDB" id="B8LYP2"/>
<dbReference type="GO" id="GO:0015174">
    <property type="term" value="F:basic amino acid transmembrane transporter activity"/>
    <property type="evidence" value="ECO:0007669"/>
    <property type="project" value="TreeGrafter"/>
</dbReference>
<feature type="transmembrane region" description="Helical" evidence="7">
    <location>
        <begin position="153"/>
        <end position="173"/>
    </location>
</feature>
<evidence type="ECO:0000313" key="10">
    <source>
        <dbReference type="Proteomes" id="UP000001745"/>
    </source>
</evidence>
<name>B8LYP2_TALSN</name>
<dbReference type="VEuPathDB" id="FungiDB:TSTA_068260"/>
<dbReference type="InterPro" id="IPR036551">
    <property type="entry name" value="Flavin_trans-like"/>
</dbReference>
<feature type="transmembrane region" description="Helical" evidence="7">
    <location>
        <begin position="524"/>
        <end position="544"/>
    </location>
</feature>
<dbReference type="PROSITE" id="PS50850">
    <property type="entry name" value="MFS"/>
    <property type="match status" value="1"/>
</dbReference>
<evidence type="ECO:0000259" key="8">
    <source>
        <dbReference type="PROSITE" id="PS50850"/>
    </source>
</evidence>
<dbReference type="InParanoid" id="B8LYP2"/>